<protein>
    <recommendedName>
        <fullName evidence="3">Dephospho-CoA kinase</fullName>
        <ecNumber evidence="3">2.7.1.24</ecNumber>
    </recommendedName>
</protein>
<dbReference type="PANTHER" id="PTHR10695">
    <property type="entry name" value="DEPHOSPHO-COA KINASE-RELATED"/>
    <property type="match status" value="1"/>
</dbReference>
<keyword evidence="1" id="KW-0547">Nucleotide-binding</keyword>
<dbReference type="PANTHER" id="PTHR10695:SF46">
    <property type="entry name" value="BIFUNCTIONAL COENZYME A SYNTHASE-RELATED"/>
    <property type="match status" value="1"/>
</dbReference>
<evidence type="ECO:0000313" key="5">
    <source>
        <dbReference type="EMBL" id="EKA60702.1"/>
    </source>
</evidence>
<dbReference type="SUPFAM" id="SSF52540">
    <property type="entry name" value="P-loop containing nucleoside triphosphate hydrolases"/>
    <property type="match status" value="1"/>
</dbReference>
<proteinExistence type="predicted"/>
<dbReference type="EC" id="2.7.1.24" evidence="3"/>
<keyword evidence="5" id="KW-0808">Transferase</keyword>
<reference evidence="5 6" key="1">
    <citation type="journal article" date="2012" name="J. Bacteriol.">
        <title>Genome Sequence of Janibacter hoylei MTCC8307, Isolated from the Stratospheric Air.</title>
        <authorList>
            <person name="Pawar S.P."/>
            <person name="Dhotre D.P."/>
            <person name="Shetty S.A."/>
            <person name="Chowdhury S.P."/>
            <person name="Chaudhari B.L."/>
            <person name="Shouche Y.S."/>
        </authorList>
    </citation>
    <scope>NUCLEOTIDE SEQUENCE [LARGE SCALE GENOMIC DNA]</scope>
    <source>
        <strain evidence="5 6">PVAS-1</strain>
    </source>
</reference>
<feature type="compositionally biased region" description="Basic residues" evidence="4">
    <location>
        <begin position="142"/>
        <end position="155"/>
    </location>
</feature>
<dbReference type="GO" id="GO:0015937">
    <property type="term" value="P:coenzyme A biosynthetic process"/>
    <property type="evidence" value="ECO:0007669"/>
    <property type="project" value="UniProtKB-UniRule"/>
</dbReference>
<feature type="region of interest" description="Disordered" evidence="4">
    <location>
        <begin position="98"/>
        <end position="155"/>
    </location>
</feature>
<accession>K1E5N2</accession>
<dbReference type="EMBL" id="ALWX01000051">
    <property type="protein sequence ID" value="EKA60702.1"/>
    <property type="molecule type" value="Genomic_DNA"/>
</dbReference>
<dbReference type="InterPro" id="IPR001977">
    <property type="entry name" value="Depp_CoAkinase"/>
</dbReference>
<dbReference type="Proteomes" id="UP000004474">
    <property type="component" value="Unassembled WGS sequence"/>
</dbReference>
<dbReference type="NCBIfam" id="TIGR00152">
    <property type="entry name" value="dephospho-CoA kinase"/>
    <property type="match status" value="1"/>
</dbReference>
<evidence type="ECO:0000256" key="2">
    <source>
        <dbReference type="ARBA" id="ARBA00022840"/>
    </source>
</evidence>
<feature type="compositionally biased region" description="Low complexity" evidence="4">
    <location>
        <begin position="110"/>
        <end position="119"/>
    </location>
</feature>
<dbReference type="GO" id="GO:0004140">
    <property type="term" value="F:dephospho-CoA kinase activity"/>
    <property type="evidence" value="ECO:0007669"/>
    <property type="project" value="UniProtKB-UniRule"/>
</dbReference>
<keyword evidence="2" id="KW-0067">ATP-binding</keyword>
<comment type="caution">
    <text evidence="5">The sequence shown here is derived from an EMBL/GenBank/DDBJ whole genome shotgun (WGS) entry which is preliminary data.</text>
</comment>
<dbReference type="STRING" id="1210046.B277_12040"/>
<evidence type="ECO:0000313" key="6">
    <source>
        <dbReference type="Proteomes" id="UP000004474"/>
    </source>
</evidence>
<evidence type="ECO:0000256" key="4">
    <source>
        <dbReference type="SAM" id="MobiDB-lite"/>
    </source>
</evidence>
<dbReference type="InterPro" id="IPR027417">
    <property type="entry name" value="P-loop_NTPase"/>
</dbReference>
<dbReference type="eggNOG" id="COG0237">
    <property type="taxonomic scope" value="Bacteria"/>
</dbReference>
<dbReference type="CDD" id="cd02022">
    <property type="entry name" value="DPCK"/>
    <property type="match status" value="1"/>
</dbReference>
<name>K1E5N2_9MICO</name>
<evidence type="ECO:0000256" key="3">
    <source>
        <dbReference type="NCBIfam" id="TIGR00152"/>
    </source>
</evidence>
<dbReference type="PATRIC" id="fig|1210046.3.peg.2314"/>
<gene>
    <name evidence="5" type="ORF">B277_12040</name>
</gene>
<sequence length="155" mass="16356">MVVDADKIAREVVEPGEPALAAIRDRFGDTVFGPDGALDRPALGRVVFGDPEALAALESITHPAIWGRTADRFSAAEAAGTSIGVHDMPLLVEKQMAGGVPPRRRRRHAGAGPAAAARRAAGDARGRGPLAHRCPGHGRAAPCRRRRAPRQQRDA</sequence>
<dbReference type="AlphaFoldDB" id="K1E5N2"/>
<dbReference type="Pfam" id="PF01121">
    <property type="entry name" value="CoaE"/>
    <property type="match status" value="1"/>
</dbReference>
<dbReference type="Gene3D" id="3.40.50.300">
    <property type="entry name" value="P-loop containing nucleotide triphosphate hydrolases"/>
    <property type="match status" value="1"/>
</dbReference>
<organism evidence="5 6">
    <name type="scientific">Janibacter hoylei PVAS-1</name>
    <dbReference type="NCBI Taxonomy" id="1210046"/>
    <lineage>
        <taxon>Bacteria</taxon>
        <taxon>Bacillati</taxon>
        <taxon>Actinomycetota</taxon>
        <taxon>Actinomycetes</taxon>
        <taxon>Micrococcales</taxon>
        <taxon>Intrasporangiaceae</taxon>
        <taxon>Janibacter</taxon>
    </lineage>
</organism>
<dbReference type="GO" id="GO:0005524">
    <property type="term" value="F:ATP binding"/>
    <property type="evidence" value="ECO:0007669"/>
    <property type="project" value="UniProtKB-KW"/>
</dbReference>
<dbReference type="GO" id="GO:0005737">
    <property type="term" value="C:cytoplasm"/>
    <property type="evidence" value="ECO:0007669"/>
    <property type="project" value="UniProtKB-UniRule"/>
</dbReference>
<dbReference type="PROSITE" id="PS51219">
    <property type="entry name" value="DPCK"/>
    <property type="match status" value="1"/>
</dbReference>
<evidence type="ECO:0000256" key="1">
    <source>
        <dbReference type="ARBA" id="ARBA00022741"/>
    </source>
</evidence>
<keyword evidence="5" id="KW-0418">Kinase</keyword>